<evidence type="ECO:0000256" key="7">
    <source>
        <dbReference type="ARBA" id="ARBA00022777"/>
    </source>
</evidence>
<dbReference type="InterPro" id="IPR008656">
    <property type="entry name" value="Inositol_tetrakis-P_1-kinase"/>
</dbReference>
<dbReference type="PANTHER" id="PTHR14217:SF1">
    <property type="entry name" value="INOSITOL-TETRAKISPHOSPHATE 1-KINASE"/>
    <property type="match status" value="1"/>
</dbReference>
<name>A0ABY7FCM2_MYAAR</name>
<evidence type="ECO:0000256" key="9">
    <source>
        <dbReference type="ARBA" id="ARBA00022842"/>
    </source>
</evidence>
<proteinExistence type="inferred from homology"/>
<keyword evidence="6" id="KW-0547">Nucleotide-binding</keyword>
<protein>
    <recommendedName>
        <fullName evidence="3">inositol-1,3,4-trisphosphate 5/6-kinase</fullName>
        <ecNumber evidence="3">2.7.1.159</ecNumber>
    </recommendedName>
</protein>
<gene>
    <name evidence="11" type="ORF">MAR_001741</name>
</gene>
<dbReference type="PANTHER" id="PTHR14217">
    <property type="entry name" value="INOSITOL-TETRAKISPHOSPHATE 1-KINASE"/>
    <property type="match status" value="1"/>
</dbReference>
<sequence>MSVIFNEDGLQNINPPCVAQTFVNHNATLYKIFKLGSKQYIGQRPSLKNLYAGDVSRLNALSETLREKLGIDLFGVDVIVECETKRYAVIDINVFP</sequence>
<evidence type="ECO:0000256" key="5">
    <source>
        <dbReference type="ARBA" id="ARBA00022723"/>
    </source>
</evidence>
<keyword evidence="12" id="KW-1185">Reference proteome</keyword>
<keyword evidence="7" id="KW-0418">Kinase</keyword>
<dbReference type="Gene3D" id="3.30.470.20">
    <property type="entry name" value="ATP-grasp fold, B domain"/>
    <property type="match status" value="2"/>
</dbReference>
<evidence type="ECO:0000256" key="3">
    <source>
        <dbReference type="ARBA" id="ARBA00012017"/>
    </source>
</evidence>
<evidence type="ECO:0000256" key="1">
    <source>
        <dbReference type="ARBA" id="ARBA00001946"/>
    </source>
</evidence>
<comment type="cofactor">
    <cofactor evidence="1">
        <name>Mg(2+)</name>
        <dbReference type="ChEBI" id="CHEBI:18420"/>
    </cofactor>
</comment>
<feature type="domain" description="Inositol 1,3,4-trisphosphate 5/6-kinase ATP-grasp" evidence="10">
    <location>
        <begin position="58"/>
        <end position="96"/>
    </location>
</feature>
<dbReference type="EMBL" id="CP111022">
    <property type="protein sequence ID" value="WAR19903.1"/>
    <property type="molecule type" value="Genomic_DNA"/>
</dbReference>
<evidence type="ECO:0000256" key="8">
    <source>
        <dbReference type="ARBA" id="ARBA00022840"/>
    </source>
</evidence>
<feature type="domain" description="Inositol 1,3,4-trisphosphate 5/6-kinase ATP-grasp" evidence="10">
    <location>
        <begin position="1"/>
        <end position="56"/>
    </location>
</feature>
<reference evidence="11" key="1">
    <citation type="submission" date="2022-11" db="EMBL/GenBank/DDBJ databases">
        <title>Centuries of genome instability and evolution in soft-shell clam transmissible cancer (bioRxiv).</title>
        <authorList>
            <person name="Hart S.F.M."/>
            <person name="Yonemitsu M.A."/>
            <person name="Giersch R.M."/>
            <person name="Beal B.F."/>
            <person name="Arriagada G."/>
            <person name="Davis B.W."/>
            <person name="Ostrander E.A."/>
            <person name="Goff S.P."/>
            <person name="Metzger M.J."/>
        </authorList>
    </citation>
    <scope>NUCLEOTIDE SEQUENCE</scope>
    <source>
        <strain evidence="11">MELC-2E11</strain>
        <tissue evidence="11">Siphon/mantle</tissue>
    </source>
</reference>
<keyword evidence="5" id="KW-0479">Metal-binding</keyword>
<keyword evidence="8" id="KW-0067">ATP-binding</keyword>
<feature type="non-terminal residue" evidence="11">
    <location>
        <position position="1"/>
    </location>
</feature>
<dbReference type="Pfam" id="PF05770">
    <property type="entry name" value="Ins134_P3_kin"/>
    <property type="match status" value="2"/>
</dbReference>
<evidence type="ECO:0000259" key="10">
    <source>
        <dbReference type="Pfam" id="PF05770"/>
    </source>
</evidence>
<evidence type="ECO:0000256" key="2">
    <source>
        <dbReference type="ARBA" id="ARBA00009601"/>
    </source>
</evidence>
<accession>A0ABY7FCM2</accession>
<keyword evidence="4" id="KW-0808">Transferase</keyword>
<keyword evidence="9" id="KW-0460">Magnesium</keyword>
<dbReference type="InterPro" id="IPR040464">
    <property type="entry name" value="InsP(3)kin_ATP-grasp"/>
</dbReference>
<evidence type="ECO:0000256" key="4">
    <source>
        <dbReference type="ARBA" id="ARBA00022679"/>
    </source>
</evidence>
<dbReference type="EC" id="2.7.1.159" evidence="3"/>
<evidence type="ECO:0000313" key="12">
    <source>
        <dbReference type="Proteomes" id="UP001164746"/>
    </source>
</evidence>
<comment type="similarity">
    <text evidence="2">Belongs to the ITPK1 family.</text>
</comment>
<dbReference type="Proteomes" id="UP001164746">
    <property type="component" value="Chromosome 11"/>
</dbReference>
<evidence type="ECO:0000256" key="6">
    <source>
        <dbReference type="ARBA" id="ARBA00022741"/>
    </source>
</evidence>
<organism evidence="11 12">
    <name type="scientific">Mya arenaria</name>
    <name type="common">Soft-shell clam</name>
    <dbReference type="NCBI Taxonomy" id="6604"/>
    <lineage>
        <taxon>Eukaryota</taxon>
        <taxon>Metazoa</taxon>
        <taxon>Spiralia</taxon>
        <taxon>Lophotrochozoa</taxon>
        <taxon>Mollusca</taxon>
        <taxon>Bivalvia</taxon>
        <taxon>Autobranchia</taxon>
        <taxon>Heteroconchia</taxon>
        <taxon>Euheterodonta</taxon>
        <taxon>Imparidentia</taxon>
        <taxon>Neoheterodontei</taxon>
        <taxon>Myida</taxon>
        <taxon>Myoidea</taxon>
        <taxon>Myidae</taxon>
        <taxon>Mya</taxon>
    </lineage>
</organism>
<evidence type="ECO:0000313" key="11">
    <source>
        <dbReference type="EMBL" id="WAR19903.1"/>
    </source>
</evidence>